<keyword evidence="3" id="KW-0540">Nuclease</keyword>
<dbReference type="Proteomes" id="UP000093159">
    <property type="component" value="Unassembled WGS sequence"/>
</dbReference>
<evidence type="ECO:0000313" key="7">
    <source>
        <dbReference type="EMBL" id="OCL90376.1"/>
    </source>
</evidence>
<reference evidence="8 10" key="2">
    <citation type="submission" date="2019-09" db="EMBL/GenBank/DDBJ databases">
        <title>Complete genome sequencing of four Arcobacter species reveals a diverse suite of mobile elements.</title>
        <authorList>
            <person name="Miller W.G."/>
            <person name="Yee E."/>
            <person name="Bono J.L."/>
        </authorList>
    </citation>
    <scope>NUCLEOTIDE SEQUENCE [LARGE SCALE GENOMIC DNA]</scope>
    <source>
        <strain evidence="8 10">CCUG 56899</strain>
    </source>
</reference>
<dbReference type="KEGG" id="apoc:APORC_1324"/>
<proteinExistence type="inferred from homology"/>
<dbReference type="EMBL" id="LDIR01000004">
    <property type="protein sequence ID" value="OCL90376.1"/>
    <property type="molecule type" value="Genomic_DNA"/>
</dbReference>
<evidence type="ECO:0000256" key="3">
    <source>
        <dbReference type="ARBA" id="ARBA00022722"/>
    </source>
</evidence>
<evidence type="ECO:0000256" key="2">
    <source>
        <dbReference type="ARBA" id="ARBA00022490"/>
    </source>
</evidence>
<organism evidence="8 10">
    <name type="scientific">Arcobacter porcinus</name>
    <dbReference type="NCBI Taxonomy" id="1935204"/>
    <lineage>
        <taxon>Bacteria</taxon>
        <taxon>Pseudomonadati</taxon>
        <taxon>Campylobacterota</taxon>
        <taxon>Epsilonproteobacteria</taxon>
        <taxon>Campylobacterales</taxon>
        <taxon>Arcobacteraceae</taxon>
        <taxon>Arcobacter</taxon>
    </lineage>
</organism>
<dbReference type="NCBIfam" id="TIGR01280">
    <property type="entry name" value="xseB"/>
    <property type="match status" value="1"/>
</dbReference>
<evidence type="ECO:0000256" key="5">
    <source>
        <dbReference type="ARBA" id="ARBA00022839"/>
    </source>
</evidence>
<dbReference type="EC" id="3.1.11.6" evidence="6"/>
<evidence type="ECO:0000256" key="6">
    <source>
        <dbReference type="NCBIfam" id="TIGR01280"/>
    </source>
</evidence>
<evidence type="ECO:0000313" key="8">
    <source>
        <dbReference type="EMBL" id="QEP40915.1"/>
    </source>
</evidence>
<evidence type="ECO:0000313" key="9">
    <source>
        <dbReference type="Proteomes" id="UP000093159"/>
    </source>
</evidence>
<protein>
    <recommendedName>
        <fullName evidence="6">Exodeoxyribonuclease VII small subunit</fullName>
        <ecNumber evidence="6">3.1.11.6</ecNumber>
    </recommendedName>
</protein>
<dbReference type="RefSeq" id="WP_066174024.1">
    <property type="nucleotide sequence ID" value="NZ_CP036246.2"/>
</dbReference>
<name>A0A1C0AVA3_9BACT</name>
<dbReference type="Pfam" id="PF02609">
    <property type="entry name" value="Exonuc_VII_S"/>
    <property type="match status" value="1"/>
</dbReference>
<evidence type="ECO:0000256" key="4">
    <source>
        <dbReference type="ARBA" id="ARBA00022801"/>
    </source>
</evidence>
<keyword evidence="2" id="KW-0963">Cytoplasm</keyword>
<evidence type="ECO:0000256" key="1">
    <source>
        <dbReference type="ARBA" id="ARBA00009998"/>
    </source>
</evidence>
<dbReference type="Proteomes" id="UP000322644">
    <property type="component" value="Chromosome"/>
</dbReference>
<sequence>MEENKLNEESFETKVLKAKEILEKLSKNDITLSDSLKLYSEGLKELEFAQKLLEDAKIVFTTQNKA</sequence>
<dbReference type="OrthoDB" id="5349159at2"/>
<keyword evidence="4 8" id="KW-0378">Hydrolase</keyword>
<dbReference type="Gene3D" id="1.10.287.1040">
    <property type="entry name" value="Exonuclease VII, small subunit"/>
    <property type="match status" value="1"/>
</dbReference>
<dbReference type="GO" id="GO:0008855">
    <property type="term" value="F:exodeoxyribonuclease VII activity"/>
    <property type="evidence" value="ECO:0007669"/>
    <property type="project" value="UniProtKB-UniRule"/>
</dbReference>
<dbReference type="InterPro" id="IPR003761">
    <property type="entry name" value="Exonuc_VII_S"/>
</dbReference>
<evidence type="ECO:0000313" key="10">
    <source>
        <dbReference type="Proteomes" id="UP000322644"/>
    </source>
</evidence>
<reference evidence="7 9" key="1">
    <citation type="submission" date="2015-05" db="EMBL/GenBank/DDBJ databases">
        <authorList>
            <person name="Rovetto F."/>
            <person name="Cocolin L."/>
            <person name="Illeghems K."/>
            <person name="Van Nieuwerburgh F."/>
            <person name="Houf K."/>
        </authorList>
    </citation>
    <scope>NUCLEOTIDE SEQUENCE [LARGE SCALE GENOMIC DNA]</scope>
    <source>
        <strain evidence="7 9">117434</strain>
    </source>
</reference>
<dbReference type="SUPFAM" id="SSF116842">
    <property type="entry name" value="XseB-like"/>
    <property type="match status" value="1"/>
</dbReference>
<accession>A0A1C0AVA3</accession>
<dbReference type="GO" id="GO:0009318">
    <property type="term" value="C:exodeoxyribonuclease VII complex"/>
    <property type="evidence" value="ECO:0007669"/>
    <property type="project" value="UniProtKB-UniRule"/>
</dbReference>
<dbReference type="InterPro" id="IPR037004">
    <property type="entry name" value="Exonuc_VII_ssu_sf"/>
</dbReference>
<keyword evidence="5" id="KW-0269">Exonuclease</keyword>
<dbReference type="GO" id="GO:0006308">
    <property type="term" value="P:DNA catabolic process"/>
    <property type="evidence" value="ECO:0007669"/>
    <property type="project" value="UniProtKB-UniRule"/>
</dbReference>
<dbReference type="AlphaFoldDB" id="A0A1C0AVA3"/>
<gene>
    <name evidence="8" type="primary">xseB</name>
    <name evidence="7" type="ORF">AAX28_01862</name>
    <name evidence="8" type="ORF">APORC_1324</name>
</gene>
<reference evidence="8 10" key="3">
    <citation type="submission" date="2019-09" db="EMBL/GenBank/DDBJ databases">
        <title>Taxonomic note: a critical rebuttal of the proposed division of the genus Arcobacter into six genera, emended descriptions of Arcobacter anaerophilus and the genus Arcobacter, and an assessment of genus-level boundaries for Epsilonproteobacteria using in silico genomic comparator tools.</title>
        <authorList>
            <person name="On S.L.W."/>
            <person name="Miller W.G."/>
            <person name="Biggs P."/>
            <person name="Cornelius A."/>
            <person name="Vandamme P."/>
        </authorList>
    </citation>
    <scope>NUCLEOTIDE SEQUENCE [LARGE SCALE GENOMIC DNA]</scope>
    <source>
        <strain evidence="8 10">CCUG 56899</strain>
    </source>
</reference>
<keyword evidence="9" id="KW-1185">Reference proteome</keyword>
<dbReference type="EMBL" id="CP036246">
    <property type="protein sequence ID" value="QEP40915.1"/>
    <property type="molecule type" value="Genomic_DNA"/>
</dbReference>
<comment type="similarity">
    <text evidence="1">Belongs to the XseB family.</text>
</comment>